<reference evidence="2 3" key="1">
    <citation type="submission" date="2019-03" db="EMBL/GenBank/DDBJ databases">
        <title>Genomic Encyclopedia of Type Strains, Phase IV (KMG-IV): sequencing the most valuable type-strain genomes for metagenomic binning, comparative biology and taxonomic classification.</title>
        <authorList>
            <person name="Goeker M."/>
        </authorList>
    </citation>
    <scope>NUCLEOTIDE SEQUENCE [LARGE SCALE GENOMIC DNA]</scope>
    <source>
        <strain evidence="2 3">DSM 45707</strain>
    </source>
</reference>
<comment type="caution">
    <text evidence="2">The sequence shown here is derived from an EMBL/GenBank/DDBJ whole genome shotgun (WGS) entry which is preliminary data.</text>
</comment>
<dbReference type="AlphaFoldDB" id="A0A4R3LDL0"/>
<keyword evidence="1" id="KW-1133">Transmembrane helix</keyword>
<evidence type="ECO:0000313" key="3">
    <source>
        <dbReference type="Proteomes" id="UP000294937"/>
    </source>
</evidence>
<name>A0A4R3LDL0_9BACL</name>
<feature type="transmembrane region" description="Helical" evidence="1">
    <location>
        <begin position="52"/>
        <end position="70"/>
    </location>
</feature>
<keyword evidence="3" id="KW-1185">Reference proteome</keyword>
<dbReference type="Proteomes" id="UP000294937">
    <property type="component" value="Unassembled WGS sequence"/>
</dbReference>
<gene>
    <name evidence="2" type="ORF">EDD58_10115</name>
</gene>
<dbReference type="EMBL" id="SMAG01000001">
    <property type="protein sequence ID" value="TCS96384.1"/>
    <property type="molecule type" value="Genomic_DNA"/>
</dbReference>
<organism evidence="2 3">
    <name type="scientific">Hazenella coriacea</name>
    <dbReference type="NCBI Taxonomy" id="1179467"/>
    <lineage>
        <taxon>Bacteria</taxon>
        <taxon>Bacillati</taxon>
        <taxon>Bacillota</taxon>
        <taxon>Bacilli</taxon>
        <taxon>Bacillales</taxon>
        <taxon>Thermoactinomycetaceae</taxon>
        <taxon>Hazenella</taxon>
    </lineage>
</organism>
<dbReference type="OrthoDB" id="1716040at2"/>
<dbReference type="NCBIfam" id="NF033218">
    <property type="entry name" value="anchor_AmaP"/>
    <property type="match status" value="1"/>
</dbReference>
<feature type="transmembrane region" description="Helical" evidence="1">
    <location>
        <begin position="7"/>
        <end position="32"/>
    </location>
</feature>
<dbReference type="RefSeq" id="WP_131922807.1">
    <property type="nucleotide sequence ID" value="NZ_SMAG01000001.1"/>
</dbReference>
<proteinExistence type="predicted"/>
<accession>A0A4R3LDL0</accession>
<evidence type="ECO:0000256" key="1">
    <source>
        <dbReference type="SAM" id="Phobius"/>
    </source>
</evidence>
<protein>
    <submittedName>
        <fullName evidence="2">Putative alkaline shock family protein YloU</fullName>
    </submittedName>
</protein>
<keyword evidence="1" id="KW-0472">Membrane</keyword>
<evidence type="ECO:0000313" key="2">
    <source>
        <dbReference type="EMBL" id="TCS96384.1"/>
    </source>
</evidence>
<keyword evidence="1" id="KW-0812">Transmembrane</keyword>
<sequence length="187" mass="20808">MGWLDRLLLLLYSLGIAALAVFGFLFSFQLLVGPEEIQSGLTQFNDDPSLRWAIAGVSLFVFIISLRFIFKAVIKQKEIDSGVDRETEIGHIRISLRSIESIAAKAARRVKGVRDLTARVRHRTNDSSVGIGLKIVVDGETPIQHLSEQLQLVVKEQVEQIAGVQVDQVSVYVAQTIQPDKSRVRVD</sequence>